<protein>
    <submittedName>
        <fullName evidence="1">Uncharacterized protein</fullName>
    </submittedName>
</protein>
<dbReference type="EMBL" id="BARW01017040">
    <property type="protein sequence ID" value="GAI98141.1"/>
    <property type="molecule type" value="Genomic_DNA"/>
</dbReference>
<organism evidence="1">
    <name type="scientific">marine sediment metagenome</name>
    <dbReference type="NCBI Taxonomy" id="412755"/>
    <lineage>
        <taxon>unclassified sequences</taxon>
        <taxon>metagenomes</taxon>
        <taxon>ecological metagenomes</taxon>
    </lineage>
</organism>
<dbReference type="Gene3D" id="3.40.50.150">
    <property type="entry name" value="Vaccinia Virus protein VP39"/>
    <property type="match status" value="1"/>
</dbReference>
<evidence type="ECO:0000313" key="1">
    <source>
        <dbReference type="EMBL" id="GAI98141.1"/>
    </source>
</evidence>
<comment type="caution">
    <text evidence="1">The sequence shown here is derived from an EMBL/GenBank/DDBJ whole genome shotgun (WGS) entry which is preliminary data.</text>
</comment>
<sequence>MKNSFLYVTMVSHIPEHQLLTFNVLFPLLCEGGIYIIEDIETSYWKNGTIYEYDVKYGHKHEKSIIEIFKNVIDYSINAEFLGRNKRNTEIVQHLDSIGSITFSQNCIIITKKSIIRKPYRFAYRTGNN</sequence>
<dbReference type="AlphaFoldDB" id="X1U3D1"/>
<reference evidence="1" key="1">
    <citation type="journal article" date="2014" name="Front. Microbiol.">
        <title>High frequency of phylogenetically diverse reductive dehalogenase-homologous genes in deep subseafloor sedimentary metagenomes.</title>
        <authorList>
            <person name="Kawai M."/>
            <person name="Futagami T."/>
            <person name="Toyoda A."/>
            <person name="Takaki Y."/>
            <person name="Nishi S."/>
            <person name="Hori S."/>
            <person name="Arai W."/>
            <person name="Tsubouchi T."/>
            <person name="Morono Y."/>
            <person name="Uchiyama I."/>
            <person name="Ito T."/>
            <person name="Fujiyama A."/>
            <person name="Inagaki F."/>
            <person name="Takami H."/>
        </authorList>
    </citation>
    <scope>NUCLEOTIDE SEQUENCE</scope>
    <source>
        <strain evidence="1">Expedition CK06-06</strain>
    </source>
</reference>
<name>X1U3D1_9ZZZZ</name>
<gene>
    <name evidence="1" type="ORF">S12H4_29532</name>
</gene>
<accession>X1U3D1</accession>
<dbReference type="InterPro" id="IPR029063">
    <property type="entry name" value="SAM-dependent_MTases_sf"/>
</dbReference>
<proteinExistence type="predicted"/>